<dbReference type="EMBL" id="JBAMIC010000002">
    <property type="protein sequence ID" value="KAK7112921.1"/>
    <property type="molecule type" value="Genomic_DNA"/>
</dbReference>
<dbReference type="AlphaFoldDB" id="A0AAN9GM29"/>
<sequence length="192" mass="21736">MGPRNFECRIHRIYLWMSLVALASCVVGVVALASPSWTEGGYGDYEYLQTGIILFCHHRNSQPGDRLCAPLLFGSDEKWFEAVRVMSLLSWVLLFTVFVLGLVLHFQDEQHTFSLPLVTAGFLAGLIGVVAAIVLAVFWTAQNVIHKYDVSISWGYAVYVIWHVITIFLFTSVCVAGRHIWISQFKARHHHK</sequence>
<keyword evidence="1" id="KW-0472">Membrane</keyword>
<feature type="transmembrane region" description="Helical" evidence="1">
    <location>
        <begin position="88"/>
        <end position="106"/>
    </location>
</feature>
<organism evidence="2 3">
    <name type="scientific">Littorina saxatilis</name>
    <dbReference type="NCBI Taxonomy" id="31220"/>
    <lineage>
        <taxon>Eukaryota</taxon>
        <taxon>Metazoa</taxon>
        <taxon>Spiralia</taxon>
        <taxon>Lophotrochozoa</taxon>
        <taxon>Mollusca</taxon>
        <taxon>Gastropoda</taxon>
        <taxon>Caenogastropoda</taxon>
        <taxon>Littorinimorpha</taxon>
        <taxon>Littorinoidea</taxon>
        <taxon>Littorinidae</taxon>
        <taxon>Littorina</taxon>
    </lineage>
</organism>
<dbReference type="PROSITE" id="PS51257">
    <property type="entry name" value="PROKAR_LIPOPROTEIN"/>
    <property type="match status" value="1"/>
</dbReference>
<evidence type="ECO:0000313" key="2">
    <source>
        <dbReference type="EMBL" id="KAK7112921.1"/>
    </source>
</evidence>
<dbReference type="Gene3D" id="1.20.140.150">
    <property type="match status" value="1"/>
</dbReference>
<gene>
    <name evidence="2" type="ORF">V1264_012295</name>
</gene>
<feature type="transmembrane region" description="Helical" evidence="1">
    <location>
        <begin position="113"/>
        <end position="139"/>
    </location>
</feature>
<keyword evidence="1" id="KW-1133">Transmembrane helix</keyword>
<name>A0AAN9GM29_9CAEN</name>
<keyword evidence="1" id="KW-0812">Transmembrane</keyword>
<evidence type="ECO:0000313" key="3">
    <source>
        <dbReference type="Proteomes" id="UP001374579"/>
    </source>
</evidence>
<comment type="caution">
    <text evidence="2">The sequence shown here is derived from an EMBL/GenBank/DDBJ whole genome shotgun (WGS) entry which is preliminary data.</text>
</comment>
<feature type="transmembrane region" description="Helical" evidence="1">
    <location>
        <begin position="12"/>
        <end position="33"/>
    </location>
</feature>
<protein>
    <submittedName>
        <fullName evidence="2">Uncharacterized protein</fullName>
    </submittedName>
</protein>
<reference evidence="2 3" key="1">
    <citation type="submission" date="2024-02" db="EMBL/GenBank/DDBJ databases">
        <title>Chromosome-scale genome assembly of the rough periwinkle Littorina saxatilis.</title>
        <authorList>
            <person name="De Jode A."/>
            <person name="Faria R."/>
            <person name="Formenti G."/>
            <person name="Sims Y."/>
            <person name="Smith T.P."/>
            <person name="Tracey A."/>
            <person name="Wood J.M.D."/>
            <person name="Zagrodzka Z.B."/>
            <person name="Johannesson K."/>
            <person name="Butlin R.K."/>
            <person name="Leder E.H."/>
        </authorList>
    </citation>
    <scope>NUCLEOTIDE SEQUENCE [LARGE SCALE GENOMIC DNA]</scope>
    <source>
        <strain evidence="2">Snail1</strain>
        <tissue evidence="2">Muscle</tissue>
    </source>
</reference>
<accession>A0AAN9GM29</accession>
<feature type="transmembrane region" description="Helical" evidence="1">
    <location>
        <begin position="159"/>
        <end position="182"/>
    </location>
</feature>
<dbReference type="Proteomes" id="UP001374579">
    <property type="component" value="Unassembled WGS sequence"/>
</dbReference>
<keyword evidence="3" id="KW-1185">Reference proteome</keyword>
<proteinExistence type="predicted"/>
<evidence type="ECO:0000256" key="1">
    <source>
        <dbReference type="SAM" id="Phobius"/>
    </source>
</evidence>